<dbReference type="Pfam" id="PF07734">
    <property type="entry name" value="FBA_1"/>
    <property type="match status" value="1"/>
</dbReference>
<dbReference type="PROSITE" id="PS50181">
    <property type="entry name" value="FBOX"/>
    <property type="match status" value="1"/>
</dbReference>
<dbReference type="Gene3D" id="1.20.1280.50">
    <property type="match status" value="1"/>
</dbReference>
<dbReference type="AlphaFoldDB" id="A0A2N9GPG1"/>
<dbReference type="InterPro" id="IPR050796">
    <property type="entry name" value="SCF_F-box_component"/>
</dbReference>
<sequence>MSDNLPQLSKSITEDLHNESMWDWDFLPPEILIQSLSLLPIKTLITCTSVSKTWKSLIQNPTFISTHLNRSKNNHLFLFRLCSKQLSEATRCNRRAPAEKELYKLFWDNNEDFNERTNFDFPFHGESVNGIFNVIGTCNGLVCLADNISRYAYKFILWNPCLRKFVRLPRPNVTFRTHFGYDAKTGFGFDTKTNDYKVARFVTPEWEGLLGKAPPEVEVYSLATGEWRIVTALAPIGAPLDQERQTFFNGALHWVAVRELPSYEMIYFIMVLDLGDEVLREIALPKLSEEDDYLGRQSLSAYGNSLALFNETDKHSLNIWVMKEYGVESSWTKVCTYAVSGFGYCAAAPRGIAFRRSGEVILENLKEQLFSCDLESQKSKDLGITGYGYTFADSYVESLVLLDKPNRAVTY</sequence>
<dbReference type="SUPFAM" id="SSF81383">
    <property type="entry name" value="F-box domain"/>
    <property type="match status" value="1"/>
</dbReference>
<dbReference type="PANTHER" id="PTHR31672:SF13">
    <property type="entry name" value="F-BOX PROTEIN CPR30-LIKE"/>
    <property type="match status" value="1"/>
</dbReference>
<dbReference type="InterPro" id="IPR001810">
    <property type="entry name" value="F-box_dom"/>
</dbReference>
<evidence type="ECO:0000259" key="1">
    <source>
        <dbReference type="PROSITE" id="PS50181"/>
    </source>
</evidence>
<accession>A0A2N9GPG1</accession>
<name>A0A2N9GPG1_FAGSY</name>
<dbReference type="InterPro" id="IPR036047">
    <property type="entry name" value="F-box-like_dom_sf"/>
</dbReference>
<gene>
    <name evidence="2" type="ORF">FSB_LOCUS29036</name>
</gene>
<dbReference type="InterPro" id="IPR006527">
    <property type="entry name" value="F-box-assoc_dom_typ1"/>
</dbReference>
<dbReference type="Pfam" id="PF00646">
    <property type="entry name" value="F-box"/>
    <property type="match status" value="1"/>
</dbReference>
<dbReference type="SMART" id="SM00256">
    <property type="entry name" value="FBOX"/>
    <property type="match status" value="1"/>
</dbReference>
<feature type="domain" description="F-box" evidence="1">
    <location>
        <begin position="21"/>
        <end position="67"/>
    </location>
</feature>
<protein>
    <recommendedName>
        <fullName evidence="1">F-box domain-containing protein</fullName>
    </recommendedName>
</protein>
<dbReference type="NCBIfam" id="TIGR01640">
    <property type="entry name" value="F_box_assoc_1"/>
    <property type="match status" value="1"/>
</dbReference>
<proteinExistence type="predicted"/>
<dbReference type="InterPro" id="IPR017451">
    <property type="entry name" value="F-box-assoc_interact_dom"/>
</dbReference>
<dbReference type="PANTHER" id="PTHR31672">
    <property type="entry name" value="BNACNNG10540D PROTEIN"/>
    <property type="match status" value="1"/>
</dbReference>
<dbReference type="EMBL" id="OIVN01002165">
    <property type="protein sequence ID" value="SPD01154.1"/>
    <property type="molecule type" value="Genomic_DNA"/>
</dbReference>
<evidence type="ECO:0000313" key="2">
    <source>
        <dbReference type="EMBL" id="SPD01154.1"/>
    </source>
</evidence>
<organism evidence="2">
    <name type="scientific">Fagus sylvatica</name>
    <name type="common">Beechnut</name>
    <dbReference type="NCBI Taxonomy" id="28930"/>
    <lineage>
        <taxon>Eukaryota</taxon>
        <taxon>Viridiplantae</taxon>
        <taxon>Streptophyta</taxon>
        <taxon>Embryophyta</taxon>
        <taxon>Tracheophyta</taxon>
        <taxon>Spermatophyta</taxon>
        <taxon>Magnoliopsida</taxon>
        <taxon>eudicotyledons</taxon>
        <taxon>Gunneridae</taxon>
        <taxon>Pentapetalae</taxon>
        <taxon>rosids</taxon>
        <taxon>fabids</taxon>
        <taxon>Fagales</taxon>
        <taxon>Fagaceae</taxon>
        <taxon>Fagus</taxon>
    </lineage>
</organism>
<reference evidence="2" key="1">
    <citation type="submission" date="2018-02" db="EMBL/GenBank/DDBJ databases">
        <authorList>
            <person name="Cohen D.B."/>
            <person name="Kent A.D."/>
        </authorList>
    </citation>
    <scope>NUCLEOTIDE SEQUENCE</scope>
</reference>